<evidence type="ECO:0000256" key="5">
    <source>
        <dbReference type="ARBA" id="ARBA00022679"/>
    </source>
</evidence>
<dbReference type="OrthoDB" id="370884at2759"/>
<evidence type="ECO:0000256" key="9">
    <source>
        <dbReference type="ARBA" id="ARBA00023136"/>
    </source>
</evidence>
<dbReference type="Pfam" id="PF00063">
    <property type="entry name" value="Myosin_head"/>
    <property type="match status" value="1"/>
</dbReference>
<dbReference type="InterPro" id="IPR014876">
    <property type="entry name" value="DEK_C"/>
</dbReference>
<name>A0A367KS08_RHIST</name>
<dbReference type="Proteomes" id="UP000253551">
    <property type="component" value="Unassembled WGS sequence"/>
</dbReference>
<protein>
    <recommendedName>
        <fullName evidence="2">chitin synthase</fullName>
        <ecNumber evidence="2">2.4.1.16</ecNumber>
    </recommendedName>
</protein>
<dbReference type="GO" id="GO:0003774">
    <property type="term" value="F:cytoskeletal motor activity"/>
    <property type="evidence" value="ECO:0007669"/>
    <property type="project" value="UniProtKB-UniRule"/>
</dbReference>
<evidence type="ECO:0000256" key="13">
    <source>
        <dbReference type="SAM" id="Coils"/>
    </source>
</evidence>
<organism evidence="19 20">
    <name type="scientific">Rhizopus stolonifer</name>
    <name type="common">Rhizopus nigricans</name>
    <dbReference type="NCBI Taxonomy" id="4846"/>
    <lineage>
        <taxon>Eukaryota</taxon>
        <taxon>Fungi</taxon>
        <taxon>Fungi incertae sedis</taxon>
        <taxon>Mucoromycota</taxon>
        <taxon>Mucoromycotina</taxon>
        <taxon>Mucoromycetes</taxon>
        <taxon>Mucorales</taxon>
        <taxon>Mucorineae</taxon>
        <taxon>Rhizopodaceae</taxon>
        <taxon>Rhizopus</taxon>
    </lineage>
</organism>
<evidence type="ECO:0000256" key="7">
    <source>
        <dbReference type="ARBA" id="ARBA00022989"/>
    </source>
</evidence>
<dbReference type="GO" id="GO:0006031">
    <property type="term" value="P:chitin biosynthetic process"/>
    <property type="evidence" value="ECO:0007669"/>
    <property type="project" value="TreeGrafter"/>
</dbReference>
<keyword evidence="12" id="KW-0547">Nucleotide-binding</keyword>
<dbReference type="InterPro" id="IPR036961">
    <property type="entry name" value="Kinesin_motor_dom_sf"/>
</dbReference>
<feature type="region of interest" description="Disordered" evidence="14">
    <location>
        <begin position="2090"/>
        <end position="2118"/>
    </location>
</feature>
<dbReference type="GO" id="GO:0005886">
    <property type="term" value="C:plasma membrane"/>
    <property type="evidence" value="ECO:0007669"/>
    <property type="project" value="UniProtKB-SubCell"/>
</dbReference>
<feature type="domain" description="DEK-C" evidence="18">
    <location>
        <begin position="2116"/>
        <end position="2171"/>
    </location>
</feature>
<dbReference type="EMBL" id="PJQM01000521">
    <property type="protein sequence ID" value="RCI04971.1"/>
    <property type="molecule type" value="Genomic_DNA"/>
</dbReference>
<dbReference type="Gene3D" id="1.20.120.720">
    <property type="entry name" value="Myosin VI head, motor domain, U50 subdomain"/>
    <property type="match status" value="1"/>
</dbReference>
<dbReference type="InterPro" id="IPR027417">
    <property type="entry name" value="P-loop_NTPase"/>
</dbReference>
<dbReference type="SUPFAM" id="SSF109715">
    <property type="entry name" value="DEK C-terminal domain"/>
    <property type="match status" value="1"/>
</dbReference>
<dbReference type="Gene3D" id="3.40.850.10">
    <property type="entry name" value="Kinesin motor domain"/>
    <property type="match status" value="1"/>
</dbReference>
<evidence type="ECO:0000256" key="12">
    <source>
        <dbReference type="PROSITE-ProRule" id="PRU00782"/>
    </source>
</evidence>
<dbReference type="PRINTS" id="PR00193">
    <property type="entry name" value="MYOSINHEAVY"/>
</dbReference>
<dbReference type="GO" id="GO:0004100">
    <property type="term" value="F:chitin synthase activity"/>
    <property type="evidence" value="ECO:0007669"/>
    <property type="project" value="UniProtKB-EC"/>
</dbReference>
<dbReference type="GO" id="GO:0016459">
    <property type="term" value="C:myosin complex"/>
    <property type="evidence" value="ECO:0007669"/>
    <property type="project" value="UniProtKB-KW"/>
</dbReference>
<dbReference type="SUPFAM" id="SSF52540">
    <property type="entry name" value="P-loop containing nucleoside triphosphate hydrolases"/>
    <property type="match status" value="1"/>
</dbReference>
<dbReference type="PANTHER" id="PTHR22914">
    <property type="entry name" value="CHITIN SYNTHASE"/>
    <property type="match status" value="1"/>
</dbReference>
<evidence type="ECO:0000313" key="19">
    <source>
        <dbReference type="EMBL" id="RCI04971.1"/>
    </source>
</evidence>
<dbReference type="SMART" id="SM01117">
    <property type="entry name" value="Cyt-b5"/>
    <property type="match status" value="2"/>
</dbReference>
<evidence type="ECO:0000256" key="4">
    <source>
        <dbReference type="ARBA" id="ARBA00022676"/>
    </source>
</evidence>
<feature type="compositionally biased region" description="Basic and acidic residues" evidence="14">
    <location>
        <begin position="78"/>
        <end position="91"/>
    </location>
</feature>
<keyword evidence="12" id="KW-0067">ATP-binding</keyword>
<dbReference type="InterPro" id="IPR004835">
    <property type="entry name" value="Chitin_synth"/>
</dbReference>
<dbReference type="SMART" id="SM00242">
    <property type="entry name" value="MYSc"/>
    <property type="match status" value="1"/>
</dbReference>
<dbReference type="Pfam" id="PF00173">
    <property type="entry name" value="Cyt-b5"/>
    <property type="match status" value="1"/>
</dbReference>
<accession>A0A367KS08</accession>
<keyword evidence="5" id="KW-0808">Transferase</keyword>
<keyword evidence="3" id="KW-1003">Cell membrane</keyword>
<dbReference type="Gene3D" id="1.10.10.60">
    <property type="entry name" value="Homeodomain-like"/>
    <property type="match status" value="1"/>
</dbReference>
<comment type="similarity">
    <text evidence="12">Belongs to the TRAFAC class myosin-kinesin ATPase superfamily. Myosin family.</text>
</comment>
<feature type="transmembrane region" description="Helical" evidence="15">
    <location>
        <begin position="1927"/>
        <end position="1948"/>
    </location>
</feature>
<dbReference type="EC" id="2.4.1.16" evidence="2"/>
<keyword evidence="11" id="KW-0325">Glycoprotein</keyword>
<dbReference type="PROSITE" id="PS50255">
    <property type="entry name" value="CYTOCHROME_B5_2"/>
    <property type="match status" value="1"/>
</dbReference>
<dbReference type="GO" id="GO:0031505">
    <property type="term" value="P:fungal-type cell wall organization"/>
    <property type="evidence" value="ECO:0007669"/>
    <property type="project" value="TreeGrafter"/>
</dbReference>
<evidence type="ECO:0000256" key="15">
    <source>
        <dbReference type="SAM" id="Phobius"/>
    </source>
</evidence>
<feature type="compositionally biased region" description="Basic and acidic residues" evidence="14">
    <location>
        <begin position="1"/>
        <end position="10"/>
    </location>
</feature>
<dbReference type="Gene3D" id="1.20.58.530">
    <property type="match status" value="1"/>
</dbReference>
<dbReference type="SUPFAM" id="SSF55856">
    <property type="entry name" value="Cytochrome b5-like heme/steroid binding domain"/>
    <property type="match status" value="1"/>
</dbReference>
<dbReference type="Pfam" id="PF08766">
    <property type="entry name" value="DEK_C"/>
    <property type="match status" value="1"/>
</dbReference>
<keyword evidence="8 12" id="KW-0518">Myosin</keyword>
<comment type="caution">
    <text evidence="12">Lacks conserved residue(s) required for the propagation of feature annotation.</text>
</comment>
<feature type="transmembrane region" description="Helical" evidence="15">
    <location>
        <begin position="1231"/>
        <end position="1252"/>
    </location>
</feature>
<dbReference type="SMR" id="A0A367KS08"/>
<keyword evidence="13" id="KW-0175">Coiled coil</keyword>
<keyword evidence="9 15" id="KW-0472">Membrane</keyword>
<dbReference type="InterPro" id="IPR001199">
    <property type="entry name" value="Cyt_B5-like_heme/steroid-bd"/>
</dbReference>
<feature type="compositionally biased region" description="Low complexity" evidence="14">
    <location>
        <begin position="2098"/>
        <end position="2112"/>
    </location>
</feature>
<evidence type="ECO:0000256" key="1">
    <source>
        <dbReference type="ARBA" id="ARBA00004651"/>
    </source>
</evidence>
<evidence type="ECO:0000256" key="6">
    <source>
        <dbReference type="ARBA" id="ARBA00022692"/>
    </source>
</evidence>
<evidence type="ECO:0000313" key="20">
    <source>
        <dbReference type="Proteomes" id="UP000253551"/>
    </source>
</evidence>
<evidence type="ECO:0000256" key="10">
    <source>
        <dbReference type="ARBA" id="ARBA00023175"/>
    </source>
</evidence>
<feature type="compositionally biased region" description="Basic and acidic residues" evidence="14">
    <location>
        <begin position="370"/>
        <end position="407"/>
    </location>
</feature>
<feature type="region of interest" description="Disordered" evidence="14">
    <location>
        <begin position="1"/>
        <end position="96"/>
    </location>
</feature>
<feature type="transmembrane region" description="Helical" evidence="15">
    <location>
        <begin position="1529"/>
        <end position="1551"/>
    </location>
</feature>
<dbReference type="PROSITE" id="PS51456">
    <property type="entry name" value="MYOSIN_MOTOR"/>
    <property type="match status" value="1"/>
</dbReference>
<evidence type="ECO:0000256" key="8">
    <source>
        <dbReference type="ARBA" id="ARBA00023123"/>
    </source>
</evidence>
<dbReference type="InterPro" id="IPR001609">
    <property type="entry name" value="Myosin_head_motor_dom-like"/>
</dbReference>
<keyword evidence="10 12" id="KW-0505">Motor protein</keyword>
<dbReference type="STRING" id="4846.A0A367KS08"/>
<proteinExistence type="inferred from homology"/>
<keyword evidence="6 15" id="KW-0812">Transmembrane</keyword>
<dbReference type="Gene3D" id="3.10.120.10">
    <property type="entry name" value="Cytochrome b5-like heme/steroid binding domain"/>
    <property type="match status" value="1"/>
</dbReference>
<dbReference type="PANTHER" id="PTHR22914:SF45">
    <property type="entry name" value="CHITIN SYNTHASE"/>
    <property type="match status" value="1"/>
</dbReference>
<keyword evidence="4" id="KW-0328">Glycosyltransferase</keyword>
<comment type="subcellular location">
    <subcellularLocation>
        <location evidence="1">Cell membrane</location>
        <topology evidence="1">Multi-pass membrane protein</topology>
    </subcellularLocation>
</comment>
<feature type="non-terminal residue" evidence="19">
    <location>
        <position position="1"/>
    </location>
</feature>
<evidence type="ECO:0000259" key="17">
    <source>
        <dbReference type="PROSITE" id="PS51456"/>
    </source>
</evidence>
<keyword evidence="20" id="KW-1185">Reference proteome</keyword>
<dbReference type="InterPro" id="IPR036400">
    <property type="entry name" value="Cyt_B5-like_heme/steroid_sf"/>
</dbReference>
<dbReference type="GO" id="GO:0005524">
    <property type="term" value="F:ATP binding"/>
    <property type="evidence" value="ECO:0007669"/>
    <property type="project" value="UniProtKB-UniRule"/>
</dbReference>
<evidence type="ECO:0000256" key="3">
    <source>
        <dbReference type="ARBA" id="ARBA00022475"/>
    </source>
</evidence>
<evidence type="ECO:0000256" key="2">
    <source>
        <dbReference type="ARBA" id="ARBA00012543"/>
    </source>
</evidence>
<dbReference type="GO" id="GO:0030428">
    <property type="term" value="C:cell septum"/>
    <property type="evidence" value="ECO:0007669"/>
    <property type="project" value="TreeGrafter"/>
</dbReference>
<feature type="region of interest" description="Disordered" evidence="14">
    <location>
        <begin position="349"/>
        <end position="407"/>
    </location>
</feature>
<dbReference type="PROSITE" id="PS51998">
    <property type="entry name" value="DEK_C"/>
    <property type="match status" value="1"/>
</dbReference>
<feature type="region of interest" description="Disordered" evidence="14">
    <location>
        <begin position="149"/>
        <end position="170"/>
    </location>
</feature>
<feature type="binding site" evidence="12">
    <location>
        <begin position="572"/>
        <end position="579"/>
    </location>
    <ligand>
        <name>ATP</name>
        <dbReference type="ChEBI" id="CHEBI:30616"/>
    </ligand>
</feature>
<evidence type="ECO:0000256" key="14">
    <source>
        <dbReference type="SAM" id="MobiDB-lite"/>
    </source>
</evidence>
<dbReference type="GO" id="GO:0003779">
    <property type="term" value="F:actin binding"/>
    <property type="evidence" value="ECO:0007669"/>
    <property type="project" value="UniProtKB-KW"/>
</dbReference>
<evidence type="ECO:0000256" key="11">
    <source>
        <dbReference type="ARBA" id="ARBA00023180"/>
    </source>
</evidence>
<feature type="coiled-coil region" evidence="13">
    <location>
        <begin position="234"/>
        <end position="312"/>
    </location>
</feature>
<dbReference type="Pfam" id="PF03142">
    <property type="entry name" value="Chitin_synth_2"/>
    <property type="match status" value="1"/>
</dbReference>
<feature type="domain" description="Myosin motor" evidence="17">
    <location>
        <begin position="477"/>
        <end position="1140"/>
    </location>
</feature>
<reference evidence="19 20" key="1">
    <citation type="journal article" date="2018" name="G3 (Bethesda)">
        <title>Phylogenetic and Phylogenomic Definition of Rhizopus Species.</title>
        <authorList>
            <person name="Gryganskyi A.P."/>
            <person name="Golan J."/>
            <person name="Dolatabadi S."/>
            <person name="Mondo S."/>
            <person name="Robb S."/>
            <person name="Idnurm A."/>
            <person name="Muszewska A."/>
            <person name="Steczkiewicz K."/>
            <person name="Masonjones S."/>
            <person name="Liao H.L."/>
            <person name="Gajdeczka M.T."/>
            <person name="Anike F."/>
            <person name="Vuek A."/>
            <person name="Anishchenko I.M."/>
            <person name="Voigt K."/>
            <person name="de Hoog G.S."/>
            <person name="Smith M.E."/>
            <person name="Heitman J."/>
            <person name="Vilgalys R."/>
            <person name="Stajich J.E."/>
        </authorList>
    </citation>
    <scope>NUCLEOTIDE SEQUENCE [LARGE SCALE GENOMIC DNA]</scope>
    <source>
        <strain evidence="19 20">LSU 92-RS-03</strain>
    </source>
</reference>
<dbReference type="InterPro" id="IPR029044">
    <property type="entry name" value="Nucleotide-diphossugar_trans"/>
</dbReference>
<feature type="compositionally biased region" description="Polar residues" evidence="14">
    <location>
        <begin position="355"/>
        <end position="369"/>
    </location>
</feature>
<feature type="transmembrane region" description="Helical" evidence="15">
    <location>
        <begin position="1954"/>
        <end position="1975"/>
    </location>
</feature>
<evidence type="ECO:0000259" key="18">
    <source>
        <dbReference type="PROSITE" id="PS51998"/>
    </source>
</evidence>
<sequence>KQEVKYEEKQSPPLSPLTPLDYSPPVIADPSESSLMEDIMKELSDSTPLPPPSPVKKSFQLDKPPIRTDPSPVQLDSKAPHPLEEVSDQRHSAPVNKQWMSRMKERHRLEARKTVNLVQDGMSSSPSMPIMLSEKSRPIIQSQSFTVYNNSQRRRPQSQMARPISTANPLMPQTPTDGFFPRHLPLASSPSYMRTTFPQLSNRPLPTTTEEVVKEGIQRSVSYSGLPVQNVNDLKQWQEELKAQQEIQRQQEIQLQQELSRQQQQIIVQQQQQLQQLQHQQQLLIQQQQYQQQQQQQQLLLQQQQIQKLQQQSLEVKASRSKTVRPLYERGQVRKKKECGDDCHKAHLHSPVKASHTQRSARSSTSTLISREDTKPLMPKEDLESPKEELKSPLVKEESPMTKEDKRLELPIKLKRELENMQIRRSSYSVPDLSVLSKEDEVLKRTKKVAEPVYLFISDCHYHQQHQKRTKKEDVHLERSDLTSLSIKSVESISHCLRVRYNSHKIYIHLGSRQFIALNPWKQLDDEQTSLEYVTAYKDSDRTKPPHLFGFINQVYFNMRRTGYDQSIVLRGIAGSGKSHTRQLSIQHLVKLCHKKTTKLQTQIVESQKILESLGHCQTSRYSASLFGSFSEIQFNNRGRIAGSRIICYSLQASRLTKVDEKNPSFNLFYSLLASEKERTALQLTHVEDYAYLQRYKNSDLDPHSLEDLKRALKICGFKREQVSRIFQLAAALLCLGNLVFLDPLGTKKEAAQIKNTELLDTVADSLGVNPKTLTNALTLKTTMIGQDVTTLILNAEQAREQRDELAQVLYSHLFSWMVEKINSKTLGEDVNNFIGIVDFPGLLADDLARFEQFCNHLANERIQDYVNQSLFMETPDIDFNCYGLDILVGPEGILEKIHRANSDDELTQAILQSTHPALERAGEKDFMIHHYGQTPVRYLTQGFLEKNNSQIPTDFLSLFKGGMDSEPSWNNFVVELFSTIKTEASTVKPTAIRIPSQRRHRRRLSTVQRSESVLSSLQSSLDALLLYLKEAKLWTVYCILPTSKTDHFDSRLVQSQLITFNIPLVIQLPSVHYVESFEHQDFLDRYQDLFKTLDLSLALKPQCEMAAELMNWTSSEMCITQDKVLLCKEAWHTLEDQLKLSEKTELKEGVFYTQSLNGSFGQQGFNSPFFGQRGFNTSPSNQDFSETTSYIDQESSCYSGSNDAQIPFPKPTLIEEDEDEEKRTPGRKRWLFFVYFCTWWIPSPCMVWFKMKRKDVRIAWREKVTLCMLIFLMCAFVIWFLVYFGECVCPRQDVLTLSELQTHDVKHPKGSFVAIRGEVFDLTRFLPHHYPRDFLPQEPILAYAGQDVSALFPVQVSDLCEGVSEFVSLDFNVNVTDANAHHHDFRFMSDHYQPNWYYDQMTYLRRNYKVGNMGHEWNTIREQAKKTITVYGIKTPRVWAVIDERVYDITAYNLGGRMARGPNGTEPPLDVNTNFLNQKIVDVFREHAGSDITQAIKNLDLQHNELACLRNLFYVGDVDQRNSIRCKFSTYLLLVVTCLLASIIVFKFMAAVRFGDQRTPEAYDKFVVCQVTCYTEDEISLRKTIDSIGRLSYDDKRKLLFVICDGMIMGSGNDKPTPRIVLDILGVDPQVDPEPLSFLSLGEGSKQHNRGKIYSGLYEVAGHVMPYVVVVKCGGPNELQKPGNRGKRDSQLILMNFLNRVHYDGAMNPLQLEIYHQMKNVIGVSPDLYEFVLMVDADTEVLPTGLNFLVSSAVHDSKIIGICGETNLSNEKDSWVTMIQVYEYFISHHLIKSFESLFSTVSCLPGCFTMYRIRTVDDKRALFISNEVIADYSVNTVDTLHKKNLLHLGEDRYLTTLLLKHFSRFKTKFNPNAKCMTNAPDQWSVLISQRRRWINSTVHNLGELAFLPSLCGFCCFSMRFVVILDLVSTLVMPALIGYLGYLIYTLATLEDGIVPVISIATIAGTYSLQALLFIVKGRWEFIVWMLVSLLAIPVFSFYIPVYAYWHFDDFSWGNTRVVVGEKGKRMAMADEGAFDSKSIPTMTWSEYEKQMLSEEHSSDDLSNSSGFTHQSAYQPILMHYSHMNIPPRSRSTTTFDSLPLQPSPSSSRSLLMTEEPSEDEIKYQVNRILDTADLTKITKNQIRQELQTYFGMSVFNRKKFINTCIDNSLTKKSLTKK</sequence>
<dbReference type="SUPFAM" id="SSF53448">
    <property type="entry name" value="Nucleotide-diphospho-sugar transferases"/>
    <property type="match status" value="1"/>
</dbReference>
<comment type="caution">
    <text evidence="19">The sequence shown here is derived from an EMBL/GenBank/DDBJ whole genome shotgun (WGS) entry which is preliminary data.</text>
</comment>
<keyword evidence="12" id="KW-0009">Actin-binding</keyword>
<keyword evidence="7 15" id="KW-1133">Transmembrane helix</keyword>
<gene>
    <name evidence="19" type="ORF">CU098_008406</name>
</gene>
<dbReference type="Gene3D" id="1.10.10.820">
    <property type="match status" value="1"/>
</dbReference>
<feature type="transmembrane region" description="Helical" evidence="15">
    <location>
        <begin position="1982"/>
        <end position="2006"/>
    </location>
</feature>
<evidence type="ECO:0000259" key="16">
    <source>
        <dbReference type="PROSITE" id="PS50255"/>
    </source>
</evidence>
<feature type="transmembrane region" description="Helical" evidence="15">
    <location>
        <begin position="1264"/>
        <end position="1285"/>
    </location>
</feature>
<feature type="domain" description="Cytochrome b5 heme-binding" evidence="16">
    <location>
        <begin position="1293"/>
        <end position="1353"/>
    </location>
</feature>